<name>A0A2A4YYT6_9PROT</name>
<evidence type="ECO:0000259" key="1">
    <source>
        <dbReference type="PROSITE" id="PS51340"/>
    </source>
</evidence>
<dbReference type="InterPro" id="IPR005302">
    <property type="entry name" value="MoCF_Sase_C"/>
</dbReference>
<dbReference type="GO" id="GO:0030170">
    <property type="term" value="F:pyridoxal phosphate binding"/>
    <property type="evidence" value="ECO:0007669"/>
    <property type="project" value="InterPro"/>
</dbReference>
<dbReference type="InterPro" id="IPR011037">
    <property type="entry name" value="Pyrv_Knase-like_insert_dom_sf"/>
</dbReference>
<dbReference type="Gene3D" id="2.40.33.20">
    <property type="entry name" value="PK beta-barrel domain-like"/>
    <property type="match status" value="1"/>
</dbReference>
<dbReference type="GO" id="GO:0003824">
    <property type="term" value="F:catalytic activity"/>
    <property type="evidence" value="ECO:0007669"/>
    <property type="project" value="InterPro"/>
</dbReference>
<protein>
    <submittedName>
        <fullName evidence="2">MOSC domain-containing protein</fullName>
    </submittedName>
</protein>
<dbReference type="InterPro" id="IPR052716">
    <property type="entry name" value="MOSC_domain"/>
</dbReference>
<dbReference type="EMBL" id="NVUS01000013">
    <property type="protein sequence ID" value="PCJ00039.1"/>
    <property type="molecule type" value="Genomic_DNA"/>
</dbReference>
<accession>A0A2A4YYT6</accession>
<dbReference type="GO" id="GO:0030151">
    <property type="term" value="F:molybdenum ion binding"/>
    <property type="evidence" value="ECO:0007669"/>
    <property type="project" value="InterPro"/>
</dbReference>
<reference key="1">
    <citation type="submission" date="2017-08" db="EMBL/GenBank/DDBJ databases">
        <title>A dynamic microbial community with high functional redundancy inhabits the cold, oxic subseafloor aquifer.</title>
        <authorList>
            <person name="Tully B.J."/>
            <person name="Wheat C.G."/>
            <person name="Glazer B.T."/>
            <person name="Huber J.A."/>
        </authorList>
    </citation>
    <scope>NUCLEOTIDE SEQUENCE [LARGE SCALE GENOMIC DNA]</scope>
</reference>
<dbReference type="PANTHER" id="PTHR36930">
    <property type="entry name" value="METAL-SULFUR CLUSTER BIOSYNTHESIS PROTEINS YUAD-RELATED"/>
    <property type="match status" value="1"/>
</dbReference>
<dbReference type="PANTHER" id="PTHR36930:SF1">
    <property type="entry name" value="MOSC DOMAIN-CONTAINING PROTEIN"/>
    <property type="match status" value="1"/>
</dbReference>
<reference evidence="2" key="2">
    <citation type="journal article" date="2018" name="ISME J.">
        <title>A dynamic microbial community with high functional redundancy inhabits the cold, oxic subseafloor aquifer.</title>
        <authorList>
            <person name="Tully B.J."/>
            <person name="Wheat C.G."/>
            <person name="Glazer B.T."/>
            <person name="Huber J.A."/>
        </authorList>
    </citation>
    <scope>NUCLEOTIDE SEQUENCE</scope>
    <source>
        <strain evidence="2">NORP83</strain>
    </source>
</reference>
<dbReference type="SUPFAM" id="SSF50800">
    <property type="entry name" value="PK beta-barrel domain-like"/>
    <property type="match status" value="1"/>
</dbReference>
<evidence type="ECO:0000313" key="2">
    <source>
        <dbReference type="EMBL" id="PCJ00039.1"/>
    </source>
</evidence>
<dbReference type="Pfam" id="PF03473">
    <property type="entry name" value="MOSC"/>
    <property type="match status" value="1"/>
</dbReference>
<gene>
    <name evidence="2" type="ORF">COB13_10625</name>
</gene>
<comment type="caution">
    <text evidence="2">The sequence shown here is derived from an EMBL/GenBank/DDBJ whole genome shotgun (WGS) entry which is preliminary data.</text>
</comment>
<sequence>MWIGTVTNLHYVPRSFLPMIAVKKLNLVEGCGVEGDRYMMNEGFYSDRPEAGRQITLFEIETLDALFRDHNIILNPADHRRNITVRNVPLNHLVGKKITIGNVVLEGTRLSTPCRHIEQITNQEIFTPLLNRSGLHARILNSGTINVGDQIELL</sequence>
<organism evidence="2">
    <name type="scientific">OCS116 cluster bacterium</name>
    <dbReference type="NCBI Taxonomy" id="2030921"/>
    <lineage>
        <taxon>Bacteria</taxon>
        <taxon>Pseudomonadati</taxon>
        <taxon>Pseudomonadota</taxon>
        <taxon>Alphaproteobacteria</taxon>
        <taxon>OCS116 cluster</taxon>
    </lineage>
</organism>
<dbReference type="AlphaFoldDB" id="A0A2A4YYT6"/>
<dbReference type="PROSITE" id="PS51340">
    <property type="entry name" value="MOSC"/>
    <property type="match status" value="1"/>
</dbReference>
<proteinExistence type="predicted"/>
<feature type="domain" description="MOSC" evidence="1">
    <location>
        <begin position="14"/>
        <end position="154"/>
    </location>
</feature>